<keyword evidence="4" id="KW-1185">Reference proteome</keyword>
<protein>
    <recommendedName>
        <fullName evidence="5">Protein regulator of cytokinesis 1</fullName>
    </recommendedName>
</protein>
<name>A0A1J4J233_9EUKA</name>
<feature type="region of interest" description="Disordered" evidence="2">
    <location>
        <begin position="455"/>
        <end position="498"/>
    </location>
</feature>
<sequence>MVMQPFIYVKLLTFSITRFPFSLFNILFSRIDSKKMKIEINIEAQLEEIWRDIGLKSSDVEHEYQLLNEKVQELFREFLRENYLRRQALLQELEDTENEIVDLQIKFGLSQSEQEQYQSLPLIERVKSLSLQLKTLHAATAHQRREYENLYKQLTNCFDILEIEERGDFSELGSDYTREKIDRMTQFLDKMNQDIEERKPEMHKLFSEIQELRASLKLDPLDDTGKLGDQTFDTLETEREKLIQTKEKNYRKCQKLYVEINRLEKVLGRDISEPDFSDISDYQITQLKNQLYQLDNDKETRTPEYINDLKVSLLQLWKELHIKVPAKAAFPYYYSTKLNKRTLIALENEVLRLTTIKQQLEPTLVLINDRQKILSEFERLQAEEGNSKRLTNRKGGAAMALLEEERIRKQYNYKLPKIHEQLIPQLQEYKDNYGEPLLWDGEDLLEIVTEMHAKETTAERKAKNMTQREIRNHEKTRTGRPLKSSPRRPQSGFNKTVI</sequence>
<gene>
    <name evidence="3" type="ORF">TRFO_11759</name>
</gene>
<dbReference type="GO" id="GO:0005737">
    <property type="term" value="C:cytoplasm"/>
    <property type="evidence" value="ECO:0007669"/>
    <property type="project" value="TreeGrafter"/>
</dbReference>
<dbReference type="InterPro" id="IPR007145">
    <property type="entry name" value="MAP65_Ase1_PRC1"/>
</dbReference>
<evidence type="ECO:0000256" key="1">
    <source>
        <dbReference type="SAM" id="Coils"/>
    </source>
</evidence>
<proteinExistence type="predicted"/>
<dbReference type="GeneID" id="94830926"/>
<evidence type="ECO:0008006" key="5">
    <source>
        <dbReference type="Google" id="ProtNLM"/>
    </source>
</evidence>
<evidence type="ECO:0000313" key="3">
    <source>
        <dbReference type="EMBL" id="OHS93542.1"/>
    </source>
</evidence>
<dbReference type="OrthoDB" id="642895at2759"/>
<keyword evidence="1" id="KW-0175">Coiled coil</keyword>
<feature type="compositionally biased region" description="Basic and acidic residues" evidence="2">
    <location>
        <begin position="455"/>
        <end position="477"/>
    </location>
</feature>
<dbReference type="EMBL" id="MLAK01001393">
    <property type="protein sequence ID" value="OHS93542.1"/>
    <property type="molecule type" value="Genomic_DNA"/>
</dbReference>
<comment type="caution">
    <text evidence="3">The sequence shown here is derived from an EMBL/GenBank/DDBJ whole genome shotgun (WGS) entry which is preliminary data.</text>
</comment>
<dbReference type="Proteomes" id="UP000179807">
    <property type="component" value="Unassembled WGS sequence"/>
</dbReference>
<dbReference type="PANTHER" id="PTHR19321">
    <property type="entry name" value="PROTEIN REGULATOR OF CYTOKINESIS 1 PRC1-RELATED"/>
    <property type="match status" value="1"/>
</dbReference>
<accession>A0A1J4J233</accession>
<evidence type="ECO:0000313" key="4">
    <source>
        <dbReference type="Proteomes" id="UP000179807"/>
    </source>
</evidence>
<evidence type="ECO:0000256" key="2">
    <source>
        <dbReference type="SAM" id="MobiDB-lite"/>
    </source>
</evidence>
<dbReference type="GO" id="GO:0008017">
    <property type="term" value="F:microtubule binding"/>
    <property type="evidence" value="ECO:0007669"/>
    <property type="project" value="InterPro"/>
</dbReference>
<reference evidence="3" key="1">
    <citation type="submission" date="2016-10" db="EMBL/GenBank/DDBJ databases">
        <authorList>
            <person name="Benchimol M."/>
            <person name="Almeida L.G."/>
            <person name="Vasconcelos A.T."/>
            <person name="Perreira-Neves A."/>
            <person name="Rosa I.A."/>
            <person name="Tasca T."/>
            <person name="Bogo M.R."/>
            <person name="de Souza W."/>
        </authorList>
    </citation>
    <scope>NUCLEOTIDE SEQUENCE [LARGE SCALE GENOMIC DNA]</scope>
    <source>
        <strain evidence="3">K</strain>
    </source>
</reference>
<dbReference type="Gene3D" id="1.20.58.1520">
    <property type="match status" value="1"/>
</dbReference>
<dbReference type="VEuPathDB" id="TrichDB:TRFO_11759"/>
<feature type="compositionally biased region" description="Polar residues" evidence="2">
    <location>
        <begin position="487"/>
        <end position="498"/>
    </location>
</feature>
<dbReference type="Pfam" id="PF03999">
    <property type="entry name" value="MAP65_ASE1"/>
    <property type="match status" value="1"/>
</dbReference>
<dbReference type="GO" id="GO:0005819">
    <property type="term" value="C:spindle"/>
    <property type="evidence" value="ECO:0007669"/>
    <property type="project" value="TreeGrafter"/>
</dbReference>
<dbReference type="RefSeq" id="XP_068346679.1">
    <property type="nucleotide sequence ID" value="XM_068496222.1"/>
</dbReference>
<organism evidence="3 4">
    <name type="scientific">Tritrichomonas foetus</name>
    <dbReference type="NCBI Taxonomy" id="1144522"/>
    <lineage>
        <taxon>Eukaryota</taxon>
        <taxon>Metamonada</taxon>
        <taxon>Parabasalia</taxon>
        <taxon>Tritrichomonadida</taxon>
        <taxon>Tritrichomonadidae</taxon>
        <taxon>Tritrichomonas</taxon>
    </lineage>
</organism>
<dbReference type="GO" id="GO:0000226">
    <property type="term" value="P:microtubule cytoskeleton organization"/>
    <property type="evidence" value="ECO:0007669"/>
    <property type="project" value="InterPro"/>
</dbReference>
<dbReference type="AlphaFoldDB" id="A0A1J4J233"/>
<feature type="coiled-coil region" evidence="1">
    <location>
        <begin position="57"/>
        <end position="106"/>
    </location>
</feature>
<dbReference type="PANTHER" id="PTHR19321:SF41">
    <property type="entry name" value="FASCETTO-RELATED"/>
    <property type="match status" value="1"/>
</dbReference>